<dbReference type="Proteomes" id="UP000596092">
    <property type="component" value="Chromosome"/>
</dbReference>
<keyword evidence="2" id="KW-0949">S-adenosyl-L-methionine</keyword>
<organism evidence="7 8">
    <name type="scientific">Desulfobulbus oligotrophicus</name>
    <dbReference type="NCBI Taxonomy" id="1909699"/>
    <lineage>
        <taxon>Bacteria</taxon>
        <taxon>Pseudomonadati</taxon>
        <taxon>Thermodesulfobacteriota</taxon>
        <taxon>Desulfobulbia</taxon>
        <taxon>Desulfobulbales</taxon>
        <taxon>Desulfobulbaceae</taxon>
        <taxon>Desulfobulbus</taxon>
    </lineage>
</organism>
<dbReference type="SFLD" id="SFLDS00029">
    <property type="entry name" value="Radical_SAM"/>
    <property type="match status" value="1"/>
</dbReference>
<evidence type="ECO:0000256" key="3">
    <source>
        <dbReference type="ARBA" id="ARBA00022723"/>
    </source>
</evidence>
<dbReference type="RefSeq" id="WP_199261046.1">
    <property type="nucleotide sequence ID" value="NZ_CP054140.1"/>
</dbReference>
<protein>
    <submittedName>
        <fullName evidence="7">Radical SAM protein</fullName>
    </submittedName>
</protein>
<evidence type="ECO:0000256" key="2">
    <source>
        <dbReference type="ARBA" id="ARBA00022691"/>
    </source>
</evidence>
<reference evidence="7 8" key="1">
    <citation type="submission" date="2020-05" db="EMBL/GenBank/DDBJ databases">
        <title>Complete genome of Desulfobulbus oligotrophicus.</title>
        <authorList>
            <person name="Podar M."/>
        </authorList>
    </citation>
    <scope>NUCLEOTIDE SEQUENCE [LARGE SCALE GENOMIC DNA]</scope>
    <source>
        <strain evidence="7 8">Prop6</strain>
    </source>
</reference>
<evidence type="ECO:0000256" key="5">
    <source>
        <dbReference type="ARBA" id="ARBA00023014"/>
    </source>
</evidence>
<proteinExistence type="predicted"/>
<dbReference type="PANTHER" id="PTHR43409:SF4">
    <property type="entry name" value="RADICAL SAM SUPERFAMILY PROTEIN"/>
    <property type="match status" value="1"/>
</dbReference>
<dbReference type="AlphaFoldDB" id="A0A7T5VD37"/>
<gene>
    <name evidence="7" type="ORF">HP555_07300</name>
</gene>
<dbReference type="GO" id="GO:0003824">
    <property type="term" value="F:catalytic activity"/>
    <property type="evidence" value="ECO:0007669"/>
    <property type="project" value="InterPro"/>
</dbReference>
<sequence length="291" mass="32885">MHFSSDINRPPYEADDAYLQVTSGCSHDACVFCTFYKDAPFKASPMEEIVSDIRELAIHGARYNRIFLQGADPFILSSKRLHEIADLIHEHLPWVKTIGGYARVDNLANKSVEELRELAKMGYGGFYFGIETGDDFLLKRMNKGYTSDVIIEQMSKLGEAGMDFVGNFLGGLGGRGYGPSHARETARVSNIIRPTMIYASQLTLFPDTPLMQDVWAGKFAEATEVERFEEMQEFLRCITVPTVFKAEHVTMPSPIRGNLPEDLDRMTSELQQLIDRGEAWLRNYRSQVHGL</sequence>
<dbReference type="InterPro" id="IPR058240">
    <property type="entry name" value="rSAM_sf"/>
</dbReference>
<dbReference type="GO" id="GO:0051536">
    <property type="term" value="F:iron-sulfur cluster binding"/>
    <property type="evidence" value="ECO:0007669"/>
    <property type="project" value="UniProtKB-KW"/>
</dbReference>
<dbReference type="PROSITE" id="PS51918">
    <property type="entry name" value="RADICAL_SAM"/>
    <property type="match status" value="1"/>
</dbReference>
<evidence type="ECO:0000313" key="8">
    <source>
        <dbReference type="Proteomes" id="UP000596092"/>
    </source>
</evidence>
<evidence type="ECO:0000256" key="1">
    <source>
        <dbReference type="ARBA" id="ARBA00001966"/>
    </source>
</evidence>
<dbReference type="GO" id="GO:0046872">
    <property type="term" value="F:metal ion binding"/>
    <property type="evidence" value="ECO:0007669"/>
    <property type="project" value="UniProtKB-KW"/>
</dbReference>
<keyword evidence="4" id="KW-0408">Iron</keyword>
<dbReference type="SFLD" id="SFLDG01082">
    <property type="entry name" value="B12-binding_domain_containing"/>
    <property type="match status" value="1"/>
</dbReference>
<evidence type="ECO:0000259" key="6">
    <source>
        <dbReference type="PROSITE" id="PS51918"/>
    </source>
</evidence>
<dbReference type="InterPro" id="IPR006638">
    <property type="entry name" value="Elp3/MiaA/NifB-like_rSAM"/>
</dbReference>
<keyword evidence="3" id="KW-0479">Metal-binding</keyword>
<keyword evidence="8" id="KW-1185">Reference proteome</keyword>
<evidence type="ECO:0000256" key="4">
    <source>
        <dbReference type="ARBA" id="ARBA00023004"/>
    </source>
</evidence>
<dbReference type="Gene3D" id="3.20.20.70">
    <property type="entry name" value="Aldolase class I"/>
    <property type="match status" value="1"/>
</dbReference>
<dbReference type="SUPFAM" id="SSF102114">
    <property type="entry name" value="Radical SAM enzymes"/>
    <property type="match status" value="1"/>
</dbReference>
<accession>A0A7T5VD37</accession>
<dbReference type="Pfam" id="PF04055">
    <property type="entry name" value="Radical_SAM"/>
    <property type="match status" value="1"/>
</dbReference>
<dbReference type="KEGG" id="dog:HP555_07300"/>
<evidence type="ECO:0000313" key="7">
    <source>
        <dbReference type="EMBL" id="QQG65684.1"/>
    </source>
</evidence>
<feature type="domain" description="Radical SAM core" evidence="6">
    <location>
        <begin position="9"/>
        <end position="241"/>
    </location>
</feature>
<dbReference type="EMBL" id="CP054140">
    <property type="protein sequence ID" value="QQG65684.1"/>
    <property type="molecule type" value="Genomic_DNA"/>
</dbReference>
<name>A0A7T5VD37_9BACT</name>
<dbReference type="InterPro" id="IPR007197">
    <property type="entry name" value="rSAM"/>
</dbReference>
<dbReference type="SFLD" id="SFLDG01095">
    <property type="entry name" value="Uncharacterised_Radical_SAM_Su"/>
    <property type="match status" value="1"/>
</dbReference>
<comment type="cofactor">
    <cofactor evidence="1">
        <name>[4Fe-4S] cluster</name>
        <dbReference type="ChEBI" id="CHEBI:49883"/>
    </cofactor>
</comment>
<dbReference type="InterPro" id="IPR051198">
    <property type="entry name" value="BchE-like"/>
</dbReference>
<dbReference type="InterPro" id="IPR013785">
    <property type="entry name" value="Aldolase_TIM"/>
</dbReference>
<dbReference type="PANTHER" id="PTHR43409">
    <property type="entry name" value="ANAEROBIC MAGNESIUM-PROTOPORPHYRIN IX MONOMETHYL ESTER CYCLASE-RELATED"/>
    <property type="match status" value="1"/>
</dbReference>
<dbReference type="CDD" id="cd01335">
    <property type="entry name" value="Radical_SAM"/>
    <property type="match status" value="1"/>
</dbReference>
<keyword evidence="5" id="KW-0411">Iron-sulfur</keyword>
<dbReference type="SMART" id="SM00729">
    <property type="entry name" value="Elp3"/>
    <property type="match status" value="1"/>
</dbReference>